<dbReference type="Proteomes" id="UP000709336">
    <property type="component" value="Unassembled WGS sequence"/>
</dbReference>
<evidence type="ECO:0000313" key="6">
    <source>
        <dbReference type="Proteomes" id="UP000709336"/>
    </source>
</evidence>
<evidence type="ECO:0000259" key="4">
    <source>
        <dbReference type="Pfam" id="PF00291"/>
    </source>
</evidence>
<reference evidence="5 6" key="1">
    <citation type="submission" date="2020-03" db="EMBL/GenBank/DDBJ databases">
        <title>Alteromonas ponticola sp. nov., isolated from seawater.</title>
        <authorList>
            <person name="Yoon J.-H."/>
            <person name="Kim Y.-O."/>
        </authorList>
    </citation>
    <scope>NUCLEOTIDE SEQUENCE [LARGE SCALE GENOMIC DNA]</scope>
    <source>
        <strain evidence="5 6">MYP5</strain>
    </source>
</reference>
<dbReference type="InterPro" id="IPR001926">
    <property type="entry name" value="TrpB-like_PALP"/>
</dbReference>
<dbReference type="SUPFAM" id="SSF53686">
    <property type="entry name" value="Tryptophan synthase beta subunit-like PLP-dependent enzymes"/>
    <property type="match status" value="1"/>
</dbReference>
<proteinExistence type="predicted"/>
<evidence type="ECO:0000256" key="1">
    <source>
        <dbReference type="ARBA" id="ARBA00001933"/>
    </source>
</evidence>
<comment type="cofactor">
    <cofactor evidence="1">
        <name>pyridoxal 5'-phosphate</name>
        <dbReference type="ChEBI" id="CHEBI:597326"/>
    </cofactor>
</comment>
<keyword evidence="2" id="KW-0663">Pyridoxal phosphate</keyword>
<dbReference type="Pfam" id="PF00291">
    <property type="entry name" value="PALP"/>
    <property type="match status" value="1"/>
</dbReference>
<evidence type="ECO:0000256" key="3">
    <source>
        <dbReference type="ARBA" id="ARBA00023239"/>
    </source>
</evidence>
<comment type="caution">
    <text evidence="5">The sequence shown here is derived from an EMBL/GenBank/DDBJ whole genome shotgun (WGS) entry which is preliminary data.</text>
</comment>
<dbReference type="NCBIfam" id="NF005292">
    <property type="entry name" value="PRK06815.1"/>
    <property type="match status" value="1"/>
</dbReference>
<dbReference type="Gene3D" id="3.40.50.1100">
    <property type="match status" value="2"/>
</dbReference>
<evidence type="ECO:0000313" key="5">
    <source>
        <dbReference type="EMBL" id="NMH60090.1"/>
    </source>
</evidence>
<dbReference type="InterPro" id="IPR036052">
    <property type="entry name" value="TrpB-like_PALP_sf"/>
</dbReference>
<sequence length="324" mass="34312">MNSPASIGRQVEAALTRFTQCQTPPHQTLLEHNNRLSDATGMQIYLKHEQMQRTGSFKYRGALNCILSLTEEERQAGVLTASSGNHGMACAMAAKAAAVPLTVYVPENASTLKLSKIHNLGATIKQVEGDCLVAEMQARNEATRLSKRYISPYNDSTVMAGQGTIAAELLRDLPDIDAVFIAVGGGGLIGGVGAYLKAARPEIEVIGCWPANSPAMAKCLDAGRIIEVEESPTLSDGTAGNVEDGAITFDICQQVIDDKVLVSEDEIRAQLNALVSNEQLIVEGAAGVAIAAAVQYAPKLKGKKVAIILCGRNIAHETLTSLLT</sequence>
<dbReference type="InterPro" id="IPR050147">
    <property type="entry name" value="Ser/Thr_Dehydratase"/>
</dbReference>
<accession>A0ABX1R0U5</accession>
<organism evidence="5 6">
    <name type="scientific">Alteromonas ponticola</name>
    <dbReference type="NCBI Taxonomy" id="2720613"/>
    <lineage>
        <taxon>Bacteria</taxon>
        <taxon>Pseudomonadati</taxon>
        <taxon>Pseudomonadota</taxon>
        <taxon>Gammaproteobacteria</taxon>
        <taxon>Alteromonadales</taxon>
        <taxon>Alteromonadaceae</taxon>
        <taxon>Alteromonas/Salinimonas group</taxon>
        <taxon>Alteromonas</taxon>
    </lineage>
</organism>
<feature type="domain" description="Tryptophan synthase beta chain-like PALP" evidence="4">
    <location>
        <begin position="27"/>
        <end position="311"/>
    </location>
</feature>
<keyword evidence="6" id="KW-1185">Reference proteome</keyword>
<dbReference type="PANTHER" id="PTHR48078:SF6">
    <property type="entry name" value="L-THREONINE DEHYDRATASE CATABOLIC TDCB"/>
    <property type="match status" value="1"/>
</dbReference>
<protein>
    <submittedName>
        <fullName evidence="5">Threonine/serine dehydratase</fullName>
    </submittedName>
</protein>
<dbReference type="EMBL" id="JAATNW010000004">
    <property type="protein sequence ID" value="NMH60090.1"/>
    <property type="molecule type" value="Genomic_DNA"/>
</dbReference>
<dbReference type="RefSeq" id="WP_169210646.1">
    <property type="nucleotide sequence ID" value="NZ_JAATNW010000004.1"/>
</dbReference>
<evidence type="ECO:0000256" key="2">
    <source>
        <dbReference type="ARBA" id="ARBA00022898"/>
    </source>
</evidence>
<dbReference type="PANTHER" id="PTHR48078">
    <property type="entry name" value="THREONINE DEHYDRATASE, MITOCHONDRIAL-RELATED"/>
    <property type="match status" value="1"/>
</dbReference>
<name>A0ABX1R0U5_9ALTE</name>
<keyword evidence="3" id="KW-0456">Lyase</keyword>
<gene>
    <name evidence="5" type="ORF">HCJ96_08680</name>
</gene>